<protein>
    <submittedName>
        <fullName evidence="7">Cutinase family protein</fullName>
    </submittedName>
</protein>
<evidence type="ECO:0000256" key="2">
    <source>
        <dbReference type="ARBA" id="ARBA00022487"/>
    </source>
</evidence>
<feature type="region of interest" description="Disordered" evidence="5">
    <location>
        <begin position="596"/>
        <end position="627"/>
    </location>
</feature>
<geneLocation type="plasmid" evidence="7 8">
    <name>pSID</name>
</geneLocation>
<comment type="similarity">
    <text evidence="1">Belongs to the cutinase family.</text>
</comment>
<dbReference type="InterPro" id="IPR006311">
    <property type="entry name" value="TAT_signal"/>
</dbReference>
<accession>A0A7M2XX84</accession>
<dbReference type="InterPro" id="IPR000675">
    <property type="entry name" value="Cutinase/axe"/>
</dbReference>
<keyword evidence="7" id="KW-0614">Plasmid</keyword>
<dbReference type="InterPro" id="IPR029058">
    <property type="entry name" value="AB_hydrolase_fold"/>
</dbReference>
<evidence type="ECO:0000256" key="5">
    <source>
        <dbReference type="SAM" id="MobiDB-lite"/>
    </source>
</evidence>
<keyword evidence="4" id="KW-1015">Disulfide bond</keyword>
<name>A0A7M2XX84_9NOCA</name>
<reference evidence="7 8" key="1">
    <citation type="submission" date="2020-10" db="EMBL/GenBank/DDBJ databases">
        <title>Whole genome sequence of oil-degrading bacteria Rhodococcus pyridinivorans strain 5Ap.</title>
        <authorList>
            <person name="Akhremchuk A.E."/>
            <person name="Valentovich L.N."/>
            <person name="Charniauskaya M.I."/>
            <person name="Bukliarevich H.A."/>
            <person name="Titok M.A."/>
        </authorList>
    </citation>
    <scope>NUCLEOTIDE SEQUENCE [LARGE SCALE GENOMIC DNA]</scope>
    <source>
        <strain evidence="7 8">5Ap</strain>
        <plasmid evidence="7 8">pSID</plasmid>
    </source>
</reference>
<gene>
    <name evidence="7" type="ORF">INP59_26635</name>
</gene>
<evidence type="ECO:0000313" key="8">
    <source>
        <dbReference type="Proteomes" id="UP000593818"/>
    </source>
</evidence>
<dbReference type="Gene3D" id="3.40.50.1820">
    <property type="entry name" value="alpha/beta hydrolase"/>
    <property type="match status" value="1"/>
</dbReference>
<keyword evidence="3" id="KW-0378">Hydrolase</keyword>
<dbReference type="PANTHER" id="PTHR33630:SF9">
    <property type="entry name" value="CUTINASE 4"/>
    <property type="match status" value="1"/>
</dbReference>
<dbReference type="AlphaFoldDB" id="A0A7M2XX84"/>
<dbReference type="EMBL" id="CP063453">
    <property type="protein sequence ID" value="QOW01953.1"/>
    <property type="molecule type" value="Genomic_DNA"/>
</dbReference>
<evidence type="ECO:0000256" key="6">
    <source>
        <dbReference type="SAM" id="SignalP"/>
    </source>
</evidence>
<dbReference type="Proteomes" id="UP000593818">
    <property type="component" value="Plasmid pSID"/>
</dbReference>
<evidence type="ECO:0000256" key="1">
    <source>
        <dbReference type="ARBA" id="ARBA00007534"/>
    </source>
</evidence>
<dbReference type="RefSeq" id="WP_193904219.1">
    <property type="nucleotide sequence ID" value="NZ_CP063453.1"/>
</dbReference>
<dbReference type="SUPFAM" id="SSF53474">
    <property type="entry name" value="alpha/beta-Hydrolases"/>
    <property type="match status" value="1"/>
</dbReference>
<evidence type="ECO:0000313" key="7">
    <source>
        <dbReference type="EMBL" id="QOW01953.1"/>
    </source>
</evidence>
<dbReference type="PANTHER" id="PTHR33630">
    <property type="entry name" value="CUTINASE RV1984C-RELATED-RELATED"/>
    <property type="match status" value="1"/>
</dbReference>
<dbReference type="Pfam" id="PF01083">
    <property type="entry name" value="Cutinase"/>
    <property type="match status" value="1"/>
</dbReference>
<keyword evidence="8" id="KW-1185">Reference proteome</keyword>
<evidence type="ECO:0000256" key="3">
    <source>
        <dbReference type="ARBA" id="ARBA00022801"/>
    </source>
</evidence>
<dbReference type="PROSITE" id="PS51318">
    <property type="entry name" value="TAT"/>
    <property type="match status" value="1"/>
</dbReference>
<organism evidence="7 8">
    <name type="scientific">Rhodococcus pyridinivorans</name>
    <dbReference type="NCBI Taxonomy" id="103816"/>
    <lineage>
        <taxon>Bacteria</taxon>
        <taxon>Bacillati</taxon>
        <taxon>Actinomycetota</taxon>
        <taxon>Actinomycetes</taxon>
        <taxon>Mycobacteriales</taxon>
        <taxon>Nocardiaceae</taxon>
        <taxon>Rhodococcus</taxon>
    </lineage>
</organism>
<dbReference type="GO" id="GO:0052689">
    <property type="term" value="F:carboxylic ester hydrolase activity"/>
    <property type="evidence" value="ECO:0007669"/>
    <property type="project" value="UniProtKB-KW"/>
</dbReference>
<feature type="compositionally biased region" description="Low complexity" evidence="5">
    <location>
        <begin position="598"/>
        <end position="617"/>
    </location>
</feature>
<dbReference type="SMART" id="SM01110">
    <property type="entry name" value="Cutinase"/>
    <property type="match status" value="1"/>
</dbReference>
<keyword evidence="2" id="KW-0719">Serine esterase</keyword>
<sequence>MTPRASMLTRAATAALTTAVAGATSLGVGALAGPPAYAAPGDCSPAEIIAVPGTWETNKNADPSTPVGMLKTVTDKAAAKSGGTISSLFPAYEATAFDQGVGYADSKADGVAAVSTALKQRAARCPSTLFGLTGYSQGADIAGDIAEQIAQGNGPIPASRLRATVLIADPRRGTPGETVVGPNPPGHGIAGPRTDGFSGMKVMTICDPAPDLYCATPGDDGLLSGIGSVLGNVGLASSADDAPTNPADTATATDLAHLNIDGLKTASTRIQTALSSGDTAGARTIATQTRKDSQLVRSLAQNISNGYAAATLTDFSQDTAQYRASTVLNTVRSVDIDNLSRILDSLADGAESLGANQLMGSAADLAEVLGPLAGLGGSDVTAAARIVRGIQPVSLLRQASVTSGKVARIDFQGIVNDLTTLGSLAAVGDFPAMPNIVNALNAKLVGIVEAVDSVDLDPLIAILQTMPTGSPERLAGDVLKVINRLDLTALAQNVALIVKYVMSGDLLAIPPLILHTLATAADTSGILDGVDLDAVSNLASSFNVASVTRSATRAISFYSGGAHQNYGQLVVDSRGRDALTWTADYFTSELGGRNSAVTTTKRAPATTSATPSQPTFTVEGEPAAAGN</sequence>
<feature type="signal peptide" evidence="6">
    <location>
        <begin position="1"/>
        <end position="38"/>
    </location>
</feature>
<evidence type="ECO:0000256" key="4">
    <source>
        <dbReference type="ARBA" id="ARBA00023157"/>
    </source>
</evidence>
<keyword evidence="6" id="KW-0732">Signal</keyword>
<feature type="chain" id="PRO_5032869347" evidence="6">
    <location>
        <begin position="39"/>
        <end position="627"/>
    </location>
</feature>
<proteinExistence type="inferred from homology"/>